<name>A0AAD6ZR78_9AGAR</name>
<organism evidence="4 5">
    <name type="scientific">Mycena albidolilacea</name>
    <dbReference type="NCBI Taxonomy" id="1033008"/>
    <lineage>
        <taxon>Eukaryota</taxon>
        <taxon>Fungi</taxon>
        <taxon>Dikarya</taxon>
        <taxon>Basidiomycota</taxon>
        <taxon>Agaricomycotina</taxon>
        <taxon>Agaricomycetes</taxon>
        <taxon>Agaricomycetidae</taxon>
        <taxon>Agaricales</taxon>
        <taxon>Marasmiineae</taxon>
        <taxon>Mycenaceae</taxon>
        <taxon>Mycena</taxon>
    </lineage>
</organism>
<sequence>MPVAMESSSHVFSDPRKGSIEYIDCPPSSPTSKGIILLLHGFPQSSYQFRHVVQPLAGVGYHIIVPDYSGGAASYAERGKKLEIAEALRDFLIGLEIIGQPLHIVGHDIGGMVAHAFVLEYPELATSIIWGECPIPGTKEMEEQFGTIRQFHFQVHAHFFSKLIHKTDAIKEADLNHYAAFYQQPNVLRRAFRLYAAFTDDGRDMKERLRAKGDNIDSVPCLLLNGKHSPHVHNTPDMASQLYGYLEVVEVPDAEHYIAEENPDVFVDIVLWFVEKHGGGFSM</sequence>
<evidence type="ECO:0000256" key="1">
    <source>
        <dbReference type="ARBA" id="ARBA00022801"/>
    </source>
</evidence>
<dbReference type="AlphaFoldDB" id="A0AAD6ZR78"/>
<feature type="domain" description="AB hydrolase-1" evidence="3">
    <location>
        <begin position="35"/>
        <end position="263"/>
    </location>
</feature>
<evidence type="ECO:0000259" key="3">
    <source>
        <dbReference type="Pfam" id="PF00561"/>
    </source>
</evidence>
<dbReference type="Pfam" id="PF00561">
    <property type="entry name" value="Abhydrolase_1"/>
    <property type="match status" value="1"/>
</dbReference>
<proteinExistence type="inferred from homology"/>
<evidence type="ECO:0000313" key="4">
    <source>
        <dbReference type="EMBL" id="KAJ7334959.1"/>
    </source>
</evidence>
<reference evidence="4" key="1">
    <citation type="submission" date="2023-03" db="EMBL/GenBank/DDBJ databases">
        <title>Massive genome expansion in bonnet fungi (Mycena s.s.) driven by repeated elements and novel gene families across ecological guilds.</title>
        <authorList>
            <consortium name="Lawrence Berkeley National Laboratory"/>
            <person name="Harder C.B."/>
            <person name="Miyauchi S."/>
            <person name="Viragh M."/>
            <person name="Kuo A."/>
            <person name="Thoen E."/>
            <person name="Andreopoulos B."/>
            <person name="Lu D."/>
            <person name="Skrede I."/>
            <person name="Drula E."/>
            <person name="Henrissat B."/>
            <person name="Morin E."/>
            <person name="Kohler A."/>
            <person name="Barry K."/>
            <person name="LaButti K."/>
            <person name="Morin E."/>
            <person name="Salamov A."/>
            <person name="Lipzen A."/>
            <person name="Mereny Z."/>
            <person name="Hegedus B."/>
            <person name="Baldrian P."/>
            <person name="Stursova M."/>
            <person name="Weitz H."/>
            <person name="Taylor A."/>
            <person name="Grigoriev I.V."/>
            <person name="Nagy L.G."/>
            <person name="Martin F."/>
            <person name="Kauserud H."/>
        </authorList>
    </citation>
    <scope>NUCLEOTIDE SEQUENCE</scope>
    <source>
        <strain evidence="4">CBHHK002</strain>
    </source>
</reference>
<dbReference type="InterPro" id="IPR000073">
    <property type="entry name" value="AB_hydrolase_1"/>
</dbReference>
<evidence type="ECO:0000313" key="5">
    <source>
        <dbReference type="Proteomes" id="UP001218218"/>
    </source>
</evidence>
<dbReference type="InterPro" id="IPR000639">
    <property type="entry name" value="Epox_hydrolase-like"/>
</dbReference>
<dbReference type="SUPFAM" id="SSF53474">
    <property type="entry name" value="alpha/beta-Hydrolases"/>
    <property type="match status" value="1"/>
</dbReference>
<dbReference type="Proteomes" id="UP001218218">
    <property type="component" value="Unassembled WGS sequence"/>
</dbReference>
<dbReference type="Gene3D" id="3.40.50.1820">
    <property type="entry name" value="alpha/beta hydrolase"/>
    <property type="match status" value="1"/>
</dbReference>
<keyword evidence="1 4" id="KW-0378">Hydrolase</keyword>
<gene>
    <name evidence="4" type="ORF">DFH08DRAFT_965691</name>
</gene>
<keyword evidence="5" id="KW-1185">Reference proteome</keyword>
<comment type="similarity">
    <text evidence="2">Belongs to the AB hydrolase superfamily. Epoxide hydrolase family.</text>
</comment>
<dbReference type="InterPro" id="IPR029058">
    <property type="entry name" value="AB_hydrolase_fold"/>
</dbReference>
<comment type="caution">
    <text evidence="4">The sequence shown here is derived from an EMBL/GenBank/DDBJ whole genome shotgun (WGS) entry which is preliminary data.</text>
</comment>
<dbReference type="GO" id="GO:0016787">
    <property type="term" value="F:hydrolase activity"/>
    <property type="evidence" value="ECO:0007669"/>
    <property type="project" value="UniProtKB-KW"/>
</dbReference>
<dbReference type="PANTHER" id="PTHR43329">
    <property type="entry name" value="EPOXIDE HYDROLASE"/>
    <property type="match status" value="1"/>
</dbReference>
<dbReference type="EMBL" id="JARIHO010000032">
    <property type="protein sequence ID" value="KAJ7334959.1"/>
    <property type="molecule type" value="Genomic_DNA"/>
</dbReference>
<protein>
    <submittedName>
        <fullName evidence="4">Alpha/Beta hydrolase protein</fullName>
    </submittedName>
</protein>
<evidence type="ECO:0000256" key="2">
    <source>
        <dbReference type="ARBA" id="ARBA00038334"/>
    </source>
</evidence>
<dbReference type="PRINTS" id="PR00412">
    <property type="entry name" value="EPOXHYDRLASE"/>
</dbReference>
<accession>A0AAD6ZR78</accession>